<evidence type="ECO:0000313" key="2">
    <source>
        <dbReference type="Proteomes" id="UP001341840"/>
    </source>
</evidence>
<keyword evidence="2" id="KW-1185">Reference proteome</keyword>
<comment type="caution">
    <text evidence="1">The sequence shown here is derived from an EMBL/GenBank/DDBJ whole genome shotgun (WGS) entry which is preliminary data.</text>
</comment>
<name>A0ABU6QAN9_9FABA</name>
<protein>
    <submittedName>
        <fullName evidence="1">Uncharacterized protein</fullName>
    </submittedName>
</protein>
<dbReference type="EMBL" id="JASCZI010000117">
    <property type="protein sequence ID" value="MED6108946.1"/>
    <property type="molecule type" value="Genomic_DNA"/>
</dbReference>
<evidence type="ECO:0000313" key="1">
    <source>
        <dbReference type="EMBL" id="MED6108946.1"/>
    </source>
</evidence>
<organism evidence="1 2">
    <name type="scientific">Stylosanthes scabra</name>
    <dbReference type="NCBI Taxonomy" id="79078"/>
    <lineage>
        <taxon>Eukaryota</taxon>
        <taxon>Viridiplantae</taxon>
        <taxon>Streptophyta</taxon>
        <taxon>Embryophyta</taxon>
        <taxon>Tracheophyta</taxon>
        <taxon>Spermatophyta</taxon>
        <taxon>Magnoliopsida</taxon>
        <taxon>eudicotyledons</taxon>
        <taxon>Gunneridae</taxon>
        <taxon>Pentapetalae</taxon>
        <taxon>rosids</taxon>
        <taxon>fabids</taxon>
        <taxon>Fabales</taxon>
        <taxon>Fabaceae</taxon>
        <taxon>Papilionoideae</taxon>
        <taxon>50 kb inversion clade</taxon>
        <taxon>dalbergioids sensu lato</taxon>
        <taxon>Dalbergieae</taxon>
        <taxon>Pterocarpus clade</taxon>
        <taxon>Stylosanthes</taxon>
    </lineage>
</organism>
<gene>
    <name evidence="1" type="ORF">PIB30_029045</name>
</gene>
<accession>A0ABU6QAN9</accession>
<reference evidence="1 2" key="1">
    <citation type="journal article" date="2023" name="Plants (Basel)">
        <title>Bridging the Gap: Combining Genomics and Transcriptomics Approaches to Understand Stylosanthes scabra, an Orphan Legume from the Brazilian Caatinga.</title>
        <authorList>
            <person name="Ferreira-Neto J.R.C."/>
            <person name="da Silva M.D."/>
            <person name="Binneck E."/>
            <person name="de Melo N.F."/>
            <person name="da Silva R.H."/>
            <person name="de Melo A.L.T.M."/>
            <person name="Pandolfi V."/>
            <person name="Bustamante F.O."/>
            <person name="Brasileiro-Vidal A.C."/>
            <person name="Benko-Iseppon A.M."/>
        </authorList>
    </citation>
    <scope>NUCLEOTIDE SEQUENCE [LARGE SCALE GENOMIC DNA]</scope>
    <source>
        <tissue evidence="1">Leaves</tissue>
    </source>
</reference>
<sequence>MVGFWLLLGPPKATGVSNSHPHLSHFAKVQLCSSSLMLTFLFRPREEKLAEREPNARTMFIAPSAQCSIIVPNASITNAAVVDLTRSALRAYELRASHPYCHHFRRRDYGDSMEVQSQGIFVVYPRMVKCDSDGSRWLLASRGC</sequence>
<dbReference type="Proteomes" id="UP001341840">
    <property type="component" value="Unassembled WGS sequence"/>
</dbReference>
<proteinExistence type="predicted"/>